<reference evidence="2" key="1">
    <citation type="submission" date="2021-04" db="EMBL/GenBank/DDBJ databases">
        <authorList>
            <person name="Pira H."/>
            <person name="Risdian C."/>
            <person name="Wink J."/>
        </authorList>
    </citation>
    <scope>NUCLEOTIDE SEQUENCE</scope>
    <source>
        <strain evidence="2">WHY3</strain>
    </source>
</reference>
<dbReference type="AlphaFoldDB" id="A0A9X1FB15"/>
<dbReference type="RefSeq" id="WP_218547753.1">
    <property type="nucleotide sequence ID" value="NZ_JAGSPD010000017.1"/>
</dbReference>
<comment type="caution">
    <text evidence="2">The sequence shown here is derived from an EMBL/GenBank/DDBJ whole genome shotgun (WGS) entry which is preliminary data.</text>
</comment>
<organism evidence="2 3">
    <name type="scientific">Winogradskyella luteola</name>
    <dbReference type="NCBI Taxonomy" id="2828330"/>
    <lineage>
        <taxon>Bacteria</taxon>
        <taxon>Pseudomonadati</taxon>
        <taxon>Bacteroidota</taxon>
        <taxon>Flavobacteriia</taxon>
        <taxon>Flavobacteriales</taxon>
        <taxon>Flavobacteriaceae</taxon>
        <taxon>Winogradskyella</taxon>
    </lineage>
</organism>
<evidence type="ECO:0000313" key="2">
    <source>
        <dbReference type="EMBL" id="MBV7270555.1"/>
    </source>
</evidence>
<dbReference type="PANTHER" id="PTHR46333">
    <property type="entry name" value="CYTOKINESIS PROTEIN 3"/>
    <property type="match status" value="1"/>
</dbReference>
<accession>A0A9X1FB15</accession>
<dbReference type="InterPro" id="IPR002931">
    <property type="entry name" value="Transglutaminase-like"/>
</dbReference>
<evidence type="ECO:0000259" key="1">
    <source>
        <dbReference type="SMART" id="SM00460"/>
    </source>
</evidence>
<dbReference type="Proteomes" id="UP001138894">
    <property type="component" value="Unassembled WGS sequence"/>
</dbReference>
<dbReference type="PANTHER" id="PTHR46333:SF2">
    <property type="entry name" value="CYTOKINESIS PROTEIN 3"/>
    <property type="match status" value="1"/>
</dbReference>
<keyword evidence="3" id="KW-1185">Reference proteome</keyword>
<gene>
    <name evidence="2" type="ORF">KCG49_15310</name>
</gene>
<dbReference type="SMART" id="SM00460">
    <property type="entry name" value="TGc"/>
    <property type="match status" value="1"/>
</dbReference>
<sequence length="339" mass="40023">MKYILAFVFYFFLHSLIAQISDFNHIDFNKADNIVKLNEGKDLDNLPLLTFQLTHKLSTDIEKFRAIYTWVCLNIRGDAFQHNLVSRKREKFKNDSLGYIAWNNEFKKSAFKKLLKYKKTMCTGYAYLINEMCFIANIQCKIIDGYARSFETNIEALESFNHSWNAVKLNNKWYLCDATWSSGYMINGSLFVKDYNDGYFLTDPILFAKNHYPLQRKWFLNDSIIERKFTPEPIVYGETFRHKIIPISPKNLNTVITKNHEICFKFKSLSTINNKDISLVRVVGKKHRTFKIYDLKNEDGDISFKHKFEQKGFYDVHLKIKKDIVASYSFEIKKSKILN</sequence>
<protein>
    <recommendedName>
        <fullName evidence="1">Transglutaminase-like domain-containing protein</fullName>
    </recommendedName>
</protein>
<dbReference type="InterPro" id="IPR052557">
    <property type="entry name" value="CAP/Cytokinesis_protein"/>
</dbReference>
<dbReference type="EMBL" id="JAGSPD010000017">
    <property type="protein sequence ID" value="MBV7270555.1"/>
    <property type="molecule type" value="Genomic_DNA"/>
</dbReference>
<feature type="domain" description="Transglutaminase-like" evidence="1">
    <location>
        <begin position="114"/>
        <end position="180"/>
    </location>
</feature>
<dbReference type="GO" id="GO:0005737">
    <property type="term" value="C:cytoplasm"/>
    <property type="evidence" value="ECO:0007669"/>
    <property type="project" value="TreeGrafter"/>
</dbReference>
<proteinExistence type="predicted"/>
<name>A0A9X1FB15_9FLAO</name>
<dbReference type="Pfam" id="PF01841">
    <property type="entry name" value="Transglut_core"/>
    <property type="match status" value="1"/>
</dbReference>
<evidence type="ECO:0000313" key="3">
    <source>
        <dbReference type="Proteomes" id="UP001138894"/>
    </source>
</evidence>